<feature type="binding site" evidence="5">
    <location>
        <position position="316"/>
    </location>
    <ligand>
        <name>adenosylcob(III)alamin</name>
        <dbReference type="ChEBI" id="CHEBI:18408"/>
    </ligand>
</feature>
<evidence type="ECO:0000313" key="8">
    <source>
        <dbReference type="Proteomes" id="UP000677244"/>
    </source>
</evidence>
<name>A0ABS3Z4E0_9BACT</name>
<dbReference type="InterPro" id="IPR009246">
    <property type="entry name" value="EutC"/>
</dbReference>
<feature type="compositionally biased region" description="Polar residues" evidence="6">
    <location>
        <begin position="47"/>
        <end position="60"/>
    </location>
</feature>
<comment type="caution">
    <text evidence="7">The sequence shown here is derived from an EMBL/GenBank/DDBJ whole genome shotgun (WGS) entry which is preliminary data.</text>
</comment>
<dbReference type="Gene3D" id="2.150.10.10">
    <property type="entry name" value="Serralysin-like metalloprotease, C-terminal"/>
    <property type="match status" value="1"/>
</dbReference>
<dbReference type="Proteomes" id="UP000677244">
    <property type="component" value="Unassembled WGS sequence"/>
</dbReference>
<dbReference type="RefSeq" id="WP_209144221.1">
    <property type="nucleotide sequence ID" value="NZ_JAGHKO010000017.1"/>
</dbReference>
<feature type="binding site" evidence="5">
    <location>
        <position position="266"/>
    </location>
    <ligand>
        <name>adenosylcob(III)alamin</name>
        <dbReference type="ChEBI" id="CHEBI:18408"/>
    </ligand>
</feature>
<evidence type="ECO:0000256" key="6">
    <source>
        <dbReference type="SAM" id="MobiDB-lite"/>
    </source>
</evidence>
<evidence type="ECO:0000256" key="1">
    <source>
        <dbReference type="ARBA" id="ARBA00022628"/>
    </source>
</evidence>
<comment type="catalytic activity">
    <reaction evidence="5">
        <text>ethanolamine = acetaldehyde + NH4(+)</text>
        <dbReference type="Rhea" id="RHEA:15313"/>
        <dbReference type="ChEBI" id="CHEBI:15343"/>
        <dbReference type="ChEBI" id="CHEBI:28938"/>
        <dbReference type="ChEBI" id="CHEBI:57603"/>
        <dbReference type="EC" id="4.3.1.7"/>
    </reaction>
</comment>
<gene>
    <name evidence="5 7" type="primary">eutC</name>
    <name evidence="7" type="ORF">J7I42_32450</name>
</gene>
<keyword evidence="3 5" id="KW-0170">Cobalt</keyword>
<dbReference type="InterPro" id="IPR011049">
    <property type="entry name" value="Serralysin-like_metalloprot_C"/>
</dbReference>
<dbReference type="PANTHER" id="PTHR39330">
    <property type="entry name" value="ETHANOLAMINE AMMONIA-LYASE LIGHT CHAIN"/>
    <property type="match status" value="1"/>
</dbReference>
<comment type="subunit">
    <text evidence="5">The basic unit is a heterodimer which dimerizes to form tetramers. The heterotetramers trimerize; 6 large subunits form a core ring with 6 small subunits projecting outwards.</text>
</comment>
<dbReference type="Gene3D" id="3.40.50.11240">
    <property type="entry name" value="Ethanolamine ammonia-lyase light chain (EutC)"/>
    <property type="match status" value="1"/>
</dbReference>
<dbReference type="PANTHER" id="PTHR39330:SF1">
    <property type="entry name" value="ETHANOLAMINE AMMONIA-LYASE SMALL SUBUNIT"/>
    <property type="match status" value="1"/>
</dbReference>
<dbReference type="EC" id="4.3.1.7" evidence="5"/>
<protein>
    <recommendedName>
        <fullName evidence="5">Ethanolamine ammonia-lyase small subunit</fullName>
        <shortName evidence="5">EAL small subunit</shortName>
        <ecNumber evidence="5">4.3.1.7</ecNumber>
    </recommendedName>
</protein>
<evidence type="ECO:0000256" key="4">
    <source>
        <dbReference type="ARBA" id="ARBA00024446"/>
    </source>
</evidence>
<dbReference type="NCBIfam" id="NF003971">
    <property type="entry name" value="PRK05465.1"/>
    <property type="match status" value="1"/>
</dbReference>
<evidence type="ECO:0000313" key="7">
    <source>
        <dbReference type="EMBL" id="MBO9205043.1"/>
    </source>
</evidence>
<dbReference type="Pfam" id="PF05985">
    <property type="entry name" value="EutC"/>
    <property type="match status" value="1"/>
</dbReference>
<dbReference type="InterPro" id="IPR042255">
    <property type="entry name" value="EutC_N"/>
</dbReference>
<dbReference type="EMBL" id="JAGHKO010000017">
    <property type="protein sequence ID" value="MBO9205043.1"/>
    <property type="molecule type" value="Genomic_DNA"/>
</dbReference>
<evidence type="ECO:0000256" key="2">
    <source>
        <dbReference type="ARBA" id="ARBA00023239"/>
    </source>
</evidence>
<sequence length="361" mass="39544">MGERQTADSKRQTANGKRQTADSKRQTANGKRQTANGKRQTADGRRQTANGRRQTANGRRQTADGKRQTANGRRQTADSKRQTANGKRQTAIHLCTQQRTLNFELNRMDIQKTIVQQDEWASLKEYTAARIALGRTGTAEPLQSLLAFRMAHANARDAVYAVLDQPMLLHELQILQQAVFTLNTQAASRGEYLQYPDRGRRLHANAAAQLNDFNSTGYDICLVLADGLSATAINNHAIPVLKLLLPLFESARLSVAPVCMVQGGRVAIGDECGYLLKAKLVAVLIGERPGLSSPDSLGVYLTWHPAPGLTDESRNCISNIRPEGLNYQTAAEKIFFLINESLRLQLSGVALKDNAGGVIEG</sequence>
<dbReference type="Gene3D" id="1.10.30.40">
    <property type="entry name" value="Ethanolamine ammonia-lyase light chain (EutC), N-terminal domain"/>
    <property type="match status" value="1"/>
</dbReference>
<reference evidence="7 8" key="1">
    <citation type="submission" date="2021-03" db="EMBL/GenBank/DDBJ databases">
        <title>Assistant Professor.</title>
        <authorList>
            <person name="Huq M.A."/>
        </authorList>
    </citation>
    <scope>NUCLEOTIDE SEQUENCE [LARGE SCALE GENOMIC DNA]</scope>
    <source>
        <strain evidence="7 8">MAH-29</strain>
    </source>
</reference>
<feature type="compositionally biased region" description="Polar residues" evidence="6">
    <location>
        <begin position="26"/>
        <end position="39"/>
    </location>
</feature>
<dbReference type="InterPro" id="IPR042251">
    <property type="entry name" value="EutC_C"/>
</dbReference>
<proteinExistence type="inferred from homology"/>
<accession>A0ABS3Z4E0</accession>
<keyword evidence="4 5" id="KW-1283">Bacterial microcompartment</keyword>
<keyword evidence="2 5" id="KW-0456">Lyase</keyword>
<comment type="subcellular location">
    <subcellularLocation>
        <location evidence="5">Bacterial microcompartment</location>
    </subcellularLocation>
</comment>
<organism evidence="7 8">
    <name type="scientific">Niastella soli</name>
    <dbReference type="NCBI Taxonomy" id="2821487"/>
    <lineage>
        <taxon>Bacteria</taxon>
        <taxon>Pseudomonadati</taxon>
        <taxon>Bacteroidota</taxon>
        <taxon>Chitinophagia</taxon>
        <taxon>Chitinophagales</taxon>
        <taxon>Chitinophagaceae</taxon>
        <taxon>Niastella</taxon>
    </lineage>
</organism>
<dbReference type="HAMAP" id="MF_00601">
    <property type="entry name" value="EutC"/>
    <property type="match status" value="1"/>
</dbReference>
<feature type="compositionally biased region" description="Basic and acidic residues" evidence="6">
    <location>
        <begin position="1"/>
        <end position="11"/>
    </location>
</feature>
<dbReference type="GO" id="GO:0008851">
    <property type="term" value="F:ethanolamine ammonia-lyase activity"/>
    <property type="evidence" value="ECO:0007669"/>
    <property type="project" value="UniProtKB-EC"/>
</dbReference>
<keyword evidence="8" id="KW-1185">Reference proteome</keyword>
<comment type="cofactor">
    <cofactor evidence="5">
        <name>adenosylcob(III)alamin</name>
        <dbReference type="ChEBI" id="CHEBI:18408"/>
    </cofactor>
    <text evidence="5">Binds between the large and small subunits.</text>
</comment>
<comment type="similarity">
    <text evidence="5">Belongs to the EutC family.</text>
</comment>
<evidence type="ECO:0000256" key="3">
    <source>
        <dbReference type="ARBA" id="ARBA00023285"/>
    </source>
</evidence>
<comment type="pathway">
    <text evidence="5">Amine and polyamine degradation; ethanolamine degradation.</text>
</comment>
<keyword evidence="1 5" id="KW-0846">Cobalamin</keyword>
<comment type="function">
    <text evidence="5">Catalyzes the deamination of various vicinal amino-alcohols to oxo compounds. Allows this organism to utilize ethanolamine as the sole source of nitrogen and carbon in the presence of external vitamin B12.</text>
</comment>
<dbReference type="SUPFAM" id="SSF101967">
    <property type="entry name" value="Adhesin YadA, collagen-binding domain"/>
    <property type="match status" value="1"/>
</dbReference>
<feature type="region of interest" description="Disordered" evidence="6">
    <location>
        <begin position="1"/>
        <end position="91"/>
    </location>
</feature>
<feature type="binding site" evidence="5">
    <location>
        <position position="287"/>
    </location>
    <ligand>
        <name>adenosylcob(III)alamin</name>
        <dbReference type="ChEBI" id="CHEBI:18408"/>
    </ligand>
</feature>
<evidence type="ECO:0000256" key="5">
    <source>
        <dbReference type="HAMAP-Rule" id="MF_00601"/>
    </source>
</evidence>